<proteinExistence type="predicted"/>
<name>A0ACC3TCW3_9ASCO</name>
<protein>
    <submittedName>
        <fullName evidence="1">Uncharacterized protein</fullName>
    </submittedName>
</protein>
<sequence>MSGSESCSSCGNNEISVDGGSSSAFATLSTYLQEALHTKSVFVGASTSQLAAVPRLLQMEHAALVRHPVPGVAKDGHAVFRRLVKENWSALTVSAKLVHGGASAGCALHLVHARMSTSVLRVSASLVRGVVKDGHAARHLHARERTNATMVSAKLVHGVASAGRALHLVRARMLTSVLMVSVSLVRGVAQDGLALLRRLARVDISVKRGLCLTNMRIEYDILVGCSFVTCMITCSY</sequence>
<dbReference type="EMBL" id="MU970244">
    <property type="protein sequence ID" value="KAK9319010.1"/>
    <property type="molecule type" value="Genomic_DNA"/>
</dbReference>
<reference evidence="2" key="1">
    <citation type="journal article" date="2024" name="Front. Bioeng. Biotechnol.">
        <title>Genome-scale model development and genomic sequencing of the oleaginous clade Lipomyces.</title>
        <authorList>
            <person name="Czajka J.J."/>
            <person name="Han Y."/>
            <person name="Kim J."/>
            <person name="Mondo S.J."/>
            <person name="Hofstad B.A."/>
            <person name="Robles A."/>
            <person name="Haridas S."/>
            <person name="Riley R."/>
            <person name="LaButti K."/>
            <person name="Pangilinan J."/>
            <person name="Andreopoulos W."/>
            <person name="Lipzen A."/>
            <person name="Yan J."/>
            <person name="Wang M."/>
            <person name="Ng V."/>
            <person name="Grigoriev I.V."/>
            <person name="Spatafora J.W."/>
            <person name="Magnuson J.K."/>
            <person name="Baker S.E."/>
            <person name="Pomraning K.R."/>
        </authorList>
    </citation>
    <scope>NUCLEOTIDE SEQUENCE [LARGE SCALE GENOMIC DNA]</scope>
    <source>
        <strain evidence="2">CBS 10300</strain>
    </source>
</reference>
<dbReference type="Proteomes" id="UP001489719">
    <property type="component" value="Unassembled WGS sequence"/>
</dbReference>
<evidence type="ECO:0000313" key="1">
    <source>
        <dbReference type="EMBL" id="KAK9319010.1"/>
    </source>
</evidence>
<accession>A0ACC3TCW3</accession>
<gene>
    <name evidence="1" type="ORF">V1517DRAFT_79537</name>
</gene>
<keyword evidence="2" id="KW-1185">Reference proteome</keyword>
<organism evidence="1 2">
    <name type="scientific">Lipomyces orientalis</name>
    <dbReference type="NCBI Taxonomy" id="1233043"/>
    <lineage>
        <taxon>Eukaryota</taxon>
        <taxon>Fungi</taxon>
        <taxon>Dikarya</taxon>
        <taxon>Ascomycota</taxon>
        <taxon>Saccharomycotina</taxon>
        <taxon>Lipomycetes</taxon>
        <taxon>Lipomycetales</taxon>
        <taxon>Lipomycetaceae</taxon>
        <taxon>Lipomyces</taxon>
    </lineage>
</organism>
<comment type="caution">
    <text evidence="1">The sequence shown here is derived from an EMBL/GenBank/DDBJ whole genome shotgun (WGS) entry which is preliminary data.</text>
</comment>
<evidence type="ECO:0000313" key="2">
    <source>
        <dbReference type="Proteomes" id="UP001489719"/>
    </source>
</evidence>